<dbReference type="GO" id="GO:0015074">
    <property type="term" value="P:DNA integration"/>
    <property type="evidence" value="ECO:0007669"/>
    <property type="project" value="InterPro"/>
</dbReference>
<dbReference type="EMBL" id="MNVC01000034">
    <property type="protein sequence ID" value="OIO18755.1"/>
    <property type="molecule type" value="Genomic_DNA"/>
</dbReference>
<dbReference type="PANTHER" id="PTHR10948:SF23">
    <property type="entry name" value="TRANSPOSASE INSI FOR INSERTION SEQUENCE ELEMENT IS30A-RELATED"/>
    <property type="match status" value="1"/>
</dbReference>
<dbReference type="SUPFAM" id="SSF53098">
    <property type="entry name" value="Ribonuclease H-like"/>
    <property type="match status" value="1"/>
</dbReference>
<dbReference type="Pfam" id="PF13936">
    <property type="entry name" value="HTH_38"/>
    <property type="match status" value="1"/>
</dbReference>
<accession>A0A1J4U655</accession>
<dbReference type="InterPro" id="IPR036397">
    <property type="entry name" value="RNaseH_sf"/>
</dbReference>
<dbReference type="GO" id="GO:0006313">
    <property type="term" value="P:DNA transposition"/>
    <property type="evidence" value="ECO:0007669"/>
    <property type="project" value="InterPro"/>
</dbReference>
<dbReference type="InterPro" id="IPR012337">
    <property type="entry name" value="RNaseH-like_sf"/>
</dbReference>
<evidence type="ECO:0000256" key="1">
    <source>
        <dbReference type="ARBA" id="ARBA00002190"/>
    </source>
</evidence>
<dbReference type="PROSITE" id="PS50994">
    <property type="entry name" value="INTEGRASE"/>
    <property type="match status" value="1"/>
</dbReference>
<evidence type="ECO:0000259" key="6">
    <source>
        <dbReference type="PROSITE" id="PS50994"/>
    </source>
</evidence>
<evidence type="ECO:0000256" key="3">
    <source>
        <dbReference type="ARBA" id="ARBA00022578"/>
    </source>
</evidence>
<evidence type="ECO:0000256" key="4">
    <source>
        <dbReference type="ARBA" id="ARBA00023125"/>
    </source>
</evidence>
<comment type="similarity">
    <text evidence="2">Belongs to the transposase IS30 family.</text>
</comment>
<keyword evidence="4" id="KW-0238">DNA-binding</keyword>
<keyword evidence="3" id="KW-0815">Transposition</keyword>
<evidence type="ECO:0000256" key="5">
    <source>
        <dbReference type="ARBA" id="ARBA00023172"/>
    </source>
</evidence>
<dbReference type="Gene3D" id="3.30.420.10">
    <property type="entry name" value="Ribonuclease H-like superfamily/Ribonuclease H"/>
    <property type="match status" value="1"/>
</dbReference>
<dbReference type="InterPro" id="IPR051917">
    <property type="entry name" value="Transposase-Integrase"/>
</dbReference>
<organism evidence="7 8">
    <name type="scientific">Candidatus Magasanikbacteria bacterium CG1_02_32_51</name>
    <dbReference type="NCBI Taxonomy" id="1805238"/>
    <lineage>
        <taxon>Bacteria</taxon>
        <taxon>Candidatus Magasanikiibacteriota</taxon>
    </lineage>
</organism>
<dbReference type="NCBIfam" id="NF033563">
    <property type="entry name" value="transpos_IS30"/>
    <property type="match status" value="1"/>
</dbReference>
<dbReference type="InterPro" id="IPR053392">
    <property type="entry name" value="Transposase_IS30-like"/>
</dbReference>
<dbReference type="InterPro" id="IPR001598">
    <property type="entry name" value="Transposase_IS30_CS"/>
</dbReference>
<dbReference type="InterPro" id="IPR025246">
    <property type="entry name" value="IS30-like_HTH"/>
</dbReference>
<evidence type="ECO:0000256" key="2">
    <source>
        <dbReference type="ARBA" id="ARBA00006363"/>
    </source>
</evidence>
<protein>
    <submittedName>
        <fullName evidence="7">IS30 family transposase</fullName>
    </submittedName>
</protein>
<evidence type="ECO:0000313" key="8">
    <source>
        <dbReference type="Proteomes" id="UP000181941"/>
    </source>
</evidence>
<dbReference type="PROSITE" id="PS01043">
    <property type="entry name" value="TRANSPOSASE_IS30"/>
    <property type="match status" value="1"/>
</dbReference>
<gene>
    <name evidence="7" type="ORF">AUJ23_03055</name>
</gene>
<evidence type="ECO:0000313" key="7">
    <source>
        <dbReference type="EMBL" id="OIO18755.1"/>
    </source>
</evidence>
<dbReference type="GO" id="GO:0005829">
    <property type="term" value="C:cytosol"/>
    <property type="evidence" value="ECO:0007669"/>
    <property type="project" value="TreeGrafter"/>
</dbReference>
<dbReference type="STRING" id="1805238.AUJ23_03055"/>
<dbReference type="Pfam" id="PF00665">
    <property type="entry name" value="rve"/>
    <property type="match status" value="1"/>
</dbReference>
<comment type="caution">
    <text evidence="7">The sequence shown here is derived from an EMBL/GenBank/DDBJ whole genome shotgun (WGS) entry which is preliminary data.</text>
</comment>
<reference evidence="7 8" key="1">
    <citation type="journal article" date="2016" name="Environ. Microbiol.">
        <title>Genomic resolution of a cold subsurface aquifer community provides metabolic insights for novel microbes adapted to high CO concentrations.</title>
        <authorList>
            <person name="Probst A.J."/>
            <person name="Castelle C.J."/>
            <person name="Singh A."/>
            <person name="Brown C.T."/>
            <person name="Anantharaman K."/>
            <person name="Sharon I."/>
            <person name="Hug L.A."/>
            <person name="Burstein D."/>
            <person name="Emerson J.B."/>
            <person name="Thomas B.C."/>
            <person name="Banfield J.F."/>
        </authorList>
    </citation>
    <scope>NUCLEOTIDE SEQUENCE [LARGE SCALE GENOMIC DNA]</scope>
    <source>
        <strain evidence="7">CG1_02_32_51</strain>
    </source>
</reference>
<dbReference type="GO" id="GO:0003677">
    <property type="term" value="F:DNA binding"/>
    <property type="evidence" value="ECO:0007669"/>
    <property type="project" value="UniProtKB-KW"/>
</dbReference>
<dbReference type="Proteomes" id="UP000181941">
    <property type="component" value="Unassembled WGS sequence"/>
</dbReference>
<dbReference type="InterPro" id="IPR001584">
    <property type="entry name" value="Integrase_cat-core"/>
</dbReference>
<dbReference type="PANTHER" id="PTHR10948">
    <property type="entry name" value="TRANSPOSASE"/>
    <property type="match status" value="1"/>
</dbReference>
<dbReference type="GO" id="GO:0004803">
    <property type="term" value="F:transposase activity"/>
    <property type="evidence" value="ECO:0007669"/>
    <property type="project" value="InterPro"/>
</dbReference>
<comment type="function">
    <text evidence="1">Required for the transposition of the insertion element.</text>
</comment>
<proteinExistence type="inferred from homology"/>
<keyword evidence="5" id="KW-0233">DNA recombination</keyword>
<name>A0A1J4U655_9BACT</name>
<feature type="domain" description="Integrase catalytic" evidence="6">
    <location>
        <begin position="166"/>
        <end position="328"/>
    </location>
</feature>
<sequence length="330" mass="38581">MNKYKRLSVDEREEISRMLAQKCSFQCIAKLLGRFTSTVSREVKAGSCNKYTYRASKAQARSIRNSEKRKGGKYALDDNLKLKRYVYRKLRKKWSPTQIAETLKMDYPTDMTMRISPESIYTYLFVLPKGALKKELLACLRQNRKHRHKQRRGVEAKRKLEDMLSIEERPKEVEDRIIPGHWEGDLIVGKNNRSALGTLVERTTRTVILIPVKSRNAEEVAKAFAKEVKKLPQQMKLTMTYDQGREMAQHKLFTKITGVKVYFAHPRSPWERGTNENTNGLIRQYFPKGTEFNKVSRYEVKRAQNQLNGRPRKTLGYHTPFEVFNKLINS</sequence>
<dbReference type="AlphaFoldDB" id="A0A1J4U655"/>